<accession>A0A6N2KKX5</accession>
<sequence>MIKDITLVFNKKNVSTLMETNVSALTIKAHVVVGGRKSIIGDTSLKVVRLLKRILFILLDISKVYDESYYCYFALT</sequence>
<dbReference type="EMBL" id="CAADRP010000140">
    <property type="protein sequence ID" value="VFU23900.1"/>
    <property type="molecule type" value="Genomic_DNA"/>
</dbReference>
<proteinExistence type="predicted"/>
<dbReference type="AlphaFoldDB" id="A0A6N2KKX5"/>
<gene>
    <name evidence="1" type="ORF">SVIM_LOCUS23341</name>
    <name evidence="2" type="ORF">SVIM_LOCUS40198</name>
</gene>
<dbReference type="EMBL" id="CAADRP010000058">
    <property type="protein sequence ID" value="VFU22300.1"/>
    <property type="molecule type" value="Genomic_DNA"/>
</dbReference>
<name>A0A6N2KKX5_SALVM</name>
<evidence type="ECO:0000313" key="1">
    <source>
        <dbReference type="EMBL" id="VFU22300.1"/>
    </source>
</evidence>
<organism evidence="2">
    <name type="scientific">Salix viminalis</name>
    <name type="common">Common osier</name>
    <name type="synonym">Basket willow</name>
    <dbReference type="NCBI Taxonomy" id="40686"/>
    <lineage>
        <taxon>Eukaryota</taxon>
        <taxon>Viridiplantae</taxon>
        <taxon>Streptophyta</taxon>
        <taxon>Embryophyta</taxon>
        <taxon>Tracheophyta</taxon>
        <taxon>Spermatophyta</taxon>
        <taxon>Magnoliopsida</taxon>
        <taxon>eudicotyledons</taxon>
        <taxon>Gunneridae</taxon>
        <taxon>Pentapetalae</taxon>
        <taxon>rosids</taxon>
        <taxon>fabids</taxon>
        <taxon>Malpighiales</taxon>
        <taxon>Salicaceae</taxon>
        <taxon>Saliceae</taxon>
        <taxon>Salix</taxon>
    </lineage>
</organism>
<protein>
    <submittedName>
        <fullName evidence="2">Uncharacterized protein</fullName>
    </submittedName>
</protein>
<evidence type="ECO:0000313" key="2">
    <source>
        <dbReference type="EMBL" id="VFU23900.1"/>
    </source>
</evidence>
<reference evidence="2" key="1">
    <citation type="submission" date="2019-03" db="EMBL/GenBank/DDBJ databases">
        <authorList>
            <person name="Mank J."/>
            <person name="Almeida P."/>
        </authorList>
    </citation>
    <scope>NUCLEOTIDE SEQUENCE</scope>
    <source>
        <strain evidence="2">78183</strain>
    </source>
</reference>